<evidence type="ECO:0000256" key="1">
    <source>
        <dbReference type="SAM" id="MobiDB-lite"/>
    </source>
</evidence>
<dbReference type="AlphaFoldDB" id="A0AAD1S1H5"/>
<evidence type="ECO:0000313" key="3">
    <source>
        <dbReference type="Proteomes" id="UP001295444"/>
    </source>
</evidence>
<gene>
    <name evidence="2" type="ORF">PECUL_23A006531</name>
</gene>
<sequence length="190" mass="22366">MYSSDKGVIPLEDLTPTTANPGLLRLSHSQIKHFIHSEPILLQGHRTHTSNETQCSHHMLRRRLISSFYKLISQKQEETLPNYTMQWDKELNTQIQTNDWHKIFKNIFHTSRSKNIHECYYKRIARWHYTPTRINRFFPSTPKTCWRCNQIVGTKGQRPHLVALPNDPRLLEKDSNPHTHNNGHQSLPGT</sequence>
<keyword evidence="3" id="KW-1185">Reference proteome</keyword>
<proteinExistence type="predicted"/>
<evidence type="ECO:0000313" key="2">
    <source>
        <dbReference type="EMBL" id="CAH2284475.1"/>
    </source>
</evidence>
<organism evidence="2 3">
    <name type="scientific">Pelobates cultripes</name>
    <name type="common">Western spadefoot toad</name>
    <dbReference type="NCBI Taxonomy" id="61616"/>
    <lineage>
        <taxon>Eukaryota</taxon>
        <taxon>Metazoa</taxon>
        <taxon>Chordata</taxon>
        <taxon>Craniata</taxon>
        <taxon>Vertebrata</taxon>
        <taxon>Euteleostomi</taxon>
        <taxon>Amphibia</taxon>
        <taxon>Batrachia</taxon>
        <taxon>Anura</taxon>
        <taxon>Pelobatoidea</taxon>
        <taxon>Pelobatidae</taxon>
        <taxon>Pelobates</taxon>
    </lineage>
</organism>
<dbReference type="Proteomes" id="UP001295444">
    <property type="component" value="Chromosome 04"/>
</dbReference>
<reference evidence="2" key="1">
    <citation type="submission" date="2022-03" db="EMBL/GenBank/DDBJ databases">
        <authorList>
            <person name="Alioto T."/>
            <person name="Alioto T."/>
            <person name="Gomez Garrido J."/>
        </authorList>
    </citation>
    <scope>NUCLEOTIDE SEQUENCE</scope>
</reference>
<feature type="compositionally biased region" description="Polar residues" evidence="1">
    <location>
        <begin position="178"/>
        <end position="190"/>
    </location>
</feature>
<accession>A0AAD1S1H5</accession>
<feature type="region of interest" description="Disordered" evidence="1">
    <location>
        <begin position="167"/>
        <end position="190"/>
    </location>
</feature>
<name>A0AAD1S1H5_PELCU</name>
<protein>
    <submittedName>
        <fullName evidence="2">Uncharacterized protein</fullName>
    </submittedName>
</protein>
<dbReference type="EMBL" id="OW240915">
    <property type="protein sequence ID" value="CAH2284475.1"/>
    <property type="molecule type" value="Genomic_DNA"/>
</dbReference>